<comment type="caution">
    <text evidence="3">The sequence shown here is derived from an EMBL/GenBank/DDBJ whole genome shotgun (WGS) entry which is preliminary data.</text>
</comment>
<keyword evidence="2" id="KW-1133">Transmembrane helix</keyword>
<feature type="region of interest" description="Disordered" evidence="1">
    <location>
        <begin position="1"/>
        <end position="22"/>
    </location>
</feature>
<proteinExistence type="predicted"/>
<gene>
    <name evidence="3" type="ORF">AAFF_G00168030</name>
</gene>
<accession>A0AAD7RM68</accession>
<organism evidence="3 4">
    <name type="scientific">Aldrovandia affinis</name>
    <dbReference type="NCBI Taxonomy" id="143900"/>
    <lineage>
        <taxon>Eukaryota</taxon>
        <taxon>Metazoa</taxon>
        <taxon>Chordata</taxon>
        <taxon>Craniata</taxon>
        <taxon>Vertebrata</taxon>
        <taxon>Euteleostomi</taxon>
        <taxon>Actinopterygii</taxon>
        <taxon>Neopterygii</taxon>
        <taxon>Teleostei</taxon>
        <taxon>Notacanthiformes</taxon>
        <taxon>Halosauridae</taxon>
        <taxon>Aldrovandia</taxon>
    </lineage>
</organism>
<dbReference type="AlphaFoldDB" id="A0AAD7RM68"/>
<evidence type="ECO:0000256" key="2">
    <source>
        <dbReference type="SAM" id="Phobius"/>
    </source>
</evidence>
<protein>
    <submittedName>
        <fullName evidence="3">Uncharacterized protein</fullName>
    </submittedName>
</protein>
<evidence type="ECO:0000313" key="3">
    <source>
        <dbReference type="EMBL" id="KAJ8386687.1"/>
    </source>
</evidence>
<keyword evidence="4" id="KW-1185">Reference proteome</keyword>
<dbReference type="Proteomes" id="UP001221898">
    <property type="component" value="Unassembled WGS sequence"/>
</dbReference>
<sequence>MEIDSARRHDSESDKAVRNAAGGVHNKLGYRIMEQASEQNQTFSPQAGPGAGEPVLSDVNLSVAQDIGRQLGEMGDELNWHHRDNVANPLFAPVRPATHAHQPTRNRLYRLNALCDPPHIHWALTEKGTVGLRGMVKHKPGEVRACLTFLFYSPVVRRVQLWRIRVFRSCPSNPSSWAVWLLATAMLATAAIPIGF</sequence>
<keyword evidence="2" id="KW-0472">Membrane</keyword>
<evidence type="ECO:0000256" key="1">
    <source>
        <dbReference type="SAM" id="MobiDB-lite"/>
    </source>
</evidence>
<dbReference type="EMBL" id="JAINUG010000224">
    <property type="protein sequence ID" value="KAJ8386687.1"/>
    <property type="molecule type" value="Genomic_DNA"/>
</dbReference>
<evidence type="ECO:0000313" key="4">
    <source>
        <dbReference type="Proteomes" id="UP001221898"/>
    </source>
</evidence>
<keyword evidence="2" id="KW-0812">Transmembrane</keyword>
<feature type="transmembrane region" description="Helical" evidence="2">
    <location>
        <begin position="177"/>
        <end position="195"/>
    </location>
</feature>
<reference evidence="3" key="1">
    <citation type="journal article" date="2023" name="Science">
        <title>Genome structures resolve the early diversification of teleost fishes.</title>
        <authorList>
            <person name="Parey E."/>
            <person name="Louis A."/>
            <person name="Montfort J."/>
            <person name="Bouchez O."/>
            <person name="Roques C."/>
            <person name="Iampietro C."/>
            <person name="Lluch J."/>
            <person name="Castinel A."/>
            <person name="Donnadieu C."/>
            <person name="Desvignes T."/>
            <person name="Floi Bucao C."/>
            <person name="Jouanno E."/>
            <person name="Wen M."/>
            <person name="Mejri S."/>
            <person name="Dirks R."/>
            <person name="Jansen H."/>
            <person name="Henkel C."/>
            <person name="Chen W.J."/>
            <person name="Zahm M."/>
            <person name="Cabau C."/>
            <person name="Klopp C."/>
            <person name="Thompson A.W."/>
            <person name="Robinson-Rechavi M."/>
            <person name="Braasch I."/>
            <person name="Lecointre G."/>
            <person name="Bobe J."/>
            <person name="Postlethwait J.H."/>
            <person name="Berthelot C."/>
            <person name="Roest Crollius H."/>
            <person name="Guiguen Y."/>
        </authorList>
    </citation>
    <scope>NUCLEOTIDE SEQUENCE</scope>
    <source>
        <strain evidence="3">NC1722</strain>
    </source>
</reference>
<name>A0AAD7RM68_9TELE</name>
<feature type="compositionally biased region" description="Basic and acidic residues" evidence="1">
    <location>
        <begin position="1"/>
        <end position="17"/>
    </location>
</feature>